<dbReference type="Proteomes" id="UP001054945">
    <property type="component" value="Unassembled WGS sequence"/>
</dbReference>
<proteinExistence type="predicted"/>
<dbReference type="EMBL" id="BPLR01021276">
    <property type="protein sequence ID" value="GIX87919.1"/>
    <property type="molecule type" value="Genomic_DNA"/>
</dbReference>
<comment type="caution">
    <text evidence="1">The sequence shown here is derived from an EMBL/GenBank/DDBJ whole genome shotgun (WGS) entry which is preliminary data.</text>
</comment>
<dbReference type="AlphaFoldDB" id="A0AAV4NU18"/>
<keyword evidence="2" id="KW-1185">Reference proteome</keyword>
<reference evidence="1 2" key="1">
    <citation type="submission" date="2021-06" db="EMBL/GenBank/DDBJ databases">
        <title>Caerostris extrusa draft genome.</title>
        <authorList>
            <person name="Kono N."/>
            <person name="Arakawa K."/>
        </authorList>
    </citation>
    <scope>NUCLEOTIDE SEQUENCE [LARGE SCALE GENOMIC DNA]</scope>
</reference>
<name>A0AAV4NU18_CAEEX</name>
<evidence type="ECO:0000313" key="1">
    <source>
        <dbReference type="EMBL" id="GIX87919.1"/>
    </source>
</evidence>
<sequence length="112" mass="13094">MATSGEFKELNVRHVTTWWKKASLINTNRTLCSELRKKSRRWNNNGKDTGKNCWWTRLLRNLLLHYLPDWNQALTVSVADDTKEEGEKMVGKILIIGTLAYINRSSVRFLDQ</sequence>
<gene>
    <name evidence="1" type="ORF">CEXT_484191</name>
</gene>
<protein>
    <submittedName>
        <fullName evidence="1">Uncharacterized protein</fullName>
    </submittedName>
</protein>
<organism evidence="1 2">
    <name type="scientific">Caerostris extrusa</name>
    <name type="common">Bark spider</name>
    <name type="synonym">Caerostris bankana</name>
    <dbReference type="NCBI Taxonomy" id="172846"/>
    <lineage>
        <taxon>Eukaryota</taxon>
        <taxon>Metazoa</taxon>
        <taxon>Ecdysozoa</taxon>
        <taxon>Arthropoda</taxon>
        <taxon>Chelicerata</taxon>
        <taxon>Arachnida</taxon>
        <taxon>Araneae</taxon>
        <taxon>Araneomorphae</taxon>
        <taxon>Entelegynae</taxon>
        <taxon>Araneoidea</taxon>
        <taxon>Araneidae</taxon>
        <taxon>Caerostris</taxon>
    </lineage>
</organism>
<accession>A0AAV4NU18</accession>
<evidence type="ECO:0000313" key="2">
    <source>
        <dbReference type="Proteomes" id="UP001054945"/>
    </source>
</evidence>